<dbReference type="Gene3D" id="3.20.20.150">
    <property type="entry name" value="Divalent-metal-dependent TIM barrel enzymes"/>
    <property type="match status" value="1"/>
</dbReference>
<accession>A0AAE3K1W8</accession>
<dbReference type="GO" id="GO:0016853">
    <property type="term" value="F:isomerase activity"/>
    <property type="evidence" value="ECO:0007669"/>
    <property type="project" value="UniProtKB-KW"/>
</dbReference>
<feature type="domain" description="Xylose isomerase-like TIM barrel" evidence="1">
    <location>
        <begin position="22"/>
        <end position="279"/>
    </location>
</feature>
<evidence type="ECO:0000259" key="1">
    <source>
        <dbReference type="Pfam" id="PF01261"/>
    </source>
</evidence>
<dbReference type="PANTHER" id="PTHR12110">
    <property type="entry name" value="HYDROXYPYRUVATE ISOMERASE"/>
    <property type="match status" value="1"/>
</dbReference>
<evidence type="ECO:0000313" key="3">
    <source>
        <dbReference type="Proteomes" id="UP001139365"/>
    </source>
</evidence>
<dbReference type="InterPro" id="IPR050312">
    <property type="entry name" value="IolE/XylAMocC-like"/>
</dbReference>
<sequence length="284" mass="31124">MYNFPIGVMLDSFRLPVKEAIAKTVAIGAKGFQMYATYGEHSPENMTPAKTRELLDTVKSNGLVFSALCGDLGHGFGNRELNPELIEKSKRILDLAKELETDVVTTHIGVVPTDPSNERYKIMQEACFELSRYADSIGSHFAIETGPETSEVLKGFLDSLGSTGVAVNLDPANLVMVTGDDPVKAVHNLKRYIVHTHAKDGVNLRKCVPEYVYGVLPTPPEYQGVEIFREVPLGQGSVDFPAYLAALEEVGYRGFLTIEREAGDDPAKDIGMAADFLRDVIEKN</sequence>
<comment type="caution">
    <text evidence="2">The sequence shown here is derived from an EMBL/GenBank/DDBJ whole genome shotgun (WGS) entry which is preliminary data.</text>
</comment>
<dbReference type="InterPro" id="IPR036237">
    <property type="entry name" value="Xyl_isomerase-like_sf"/>
</dbReference>
<reference evidence="2 3" key="1">
    <citation type="submission" date="2022-03" db="EMBL/GenBank/DDBJ databases">
        <title>Metagenome-assembled genomes from swine fecal metagenomes.</title>
        <authorList>
            <person name="Holman D.B."/>
            <person name="Kommadath A."/>
        </authorList>
    </citation>
    <scope>NUCLEOTIDE SEQUENCE [LARGE SCALE GENOMIC DNA]</scope>
    <source>
        <strain evidence="2">SUG147</strain>
    </source>
</reference>
<keyword evidence="2" id="KW-0413">Isomerase</keyword>
<dbReference type="EMBL" id="JALEMU010000114">
    <property type="protein sequence ID" value="MCI5756044.1"/>
    <property type="molecule type" value="Genomic_DNA"/>
</dbReference>
<proteinExistence type="predicted"/>
<dbReference type="Pfam" id="PF01261">
    <property type="entry name" value="AP_endonuc_2"/>
    <property type="match status" value="1"/>
</dbReference>
<dbReference type="AlphaFoldDB" id="A0AAE3K1W8"/>
<dbReference type="PANTHER" id="PTHR12110:SF41">
    <property type="entry name" value="INOSOSE DEHYDRATASE"/>
    <property type="match status" value="1"/>
</dbReference>
<evidence type="ECO:0000313" key="2">
    <source>
        <dbReference type="EMBL" id="MCI5756044.1"/>
    </source>
</evidence>
<name>A0AAE3K1W8_9BACT</name>
<gene>
    <name evidence="2" type="ORF">MR241_07100</name>
</gene>
<dbReference type="SUPFAM" id="SSF51658">
    <property type="entry name" value="Xylose isomerase-like"/>
    <property type="match status" value="1"/>
</dbReference>
<dbReference type="Proteomes" id="UP001139365">
    <property type="component" value="Unassembled WGS sequence"/>
</dbReference>
<protein>
    <submittedName>
        <fullName evidence="2">Sugar phosphate isomerase/epimerase</fullName>
    </submittedName>
</protein>
<dbReference type="InterPro" id="IPR013022">
    <property type="entry name" value="Xyl_isomerase-like_TIM-brl"/>
</dbReference>
<organism evidence="2 3">
    <name type="scientific">Candidatus Colimorpha enterica</name>
    <dbReference type="NCBI Taxonomy" id="3083063"/>
    <lineage>
        <taxon>Bacteria</taxon>
        <taxon>Pseudomonadati</taxon>
        <taxon>Bacteroidota</taxon>
        <taxon>Bacteroidia</taxon>
        <taxon>Bacteroidales</taxon>
        <taxon>Candidatus Colimorpha</taxon>
    </lineage>
</organism>